<reference evidence="1" key="1">
    <citation type="submission" date="2023-07" db="EMBL/GenBank/DDBJ databases">
        <title>Black Yeasts Isolated from many extreme environments.</title>
        <authorList>
            <person name="Coleine C."/>
            <person name="Stajich J.E."/>
            <person name="Selbmann L."/>
        </authorList>
    </citation>
    <scope>NUCLEOTIDE SEQUENCE</scope>
    <source>
        <strain evidence="1">CCFEE 5714</strain>
    </source>
</reference>
<comment type="caution">
    <text evidence="1">The sequence shown here is derived from an EMBL/GenBank/DDBJ whole genome shotgun (WGS) entry which is preliminary data.</text>
</comment>
<proteinExistence type="predicted"/>
<protein>
    <submittedName>
        <fullName evidence="1">WD40 repeat protein</fullName>
    </submittedName>
</protein>
<evidence type="ECO:0000313" key="2">
    <source>
        <dbReference type="Proteomes" id="UP001281147"/>
    </source>
</evidence>
<accession>A0ACC3N3X6</accession>
<dbReference type="Proteomes" id="UP001281147">
    <property type="component" value="Unassembled WGS sequence"/>
</dbReference>
<sequence>MYWPIGAPKVFAPSKQATSHEATRSNDGLDSGAESSEPSTSKRVEDNKASIQDEGESGNTGDSQKEQNGRPAIPREDVVTRDSEILDAKVSRGGSIFVTITRSAITIWQSKPTVALASVIRSSQSMKAYGPNTALLLRPDALVVVIQTSGGYLITYSLATDPNARVYATQLPASSNRHGRKDSVDAYSSYRRAASTVADGGPGEGDGIKEVNLRFRMVIRIDAGISKALALDDELVVATQKPAAMQCIQWVSDNTRAQTSTELLSKMPWITDKCTVVDIVHDRPMNLSCWITRNGRAYAVQRRSAANVDMDDPASLFQGFCFRDPETEGTAASKAAINARLSLIAVGCANGQMDVYIVKDYMGNIPLSHKVRPSVSPSTSGKLTFLSYSPDGYCIFAGYEKGWAMWSVYGKPGATSFGTDRSLSELNDEQWLHGVKSGFWTGGGCELILTGVHDDRIWALEMSRNALTGCFSPASISRGLLQSSNSIMLYKGHIITDLTSLPSDMALWQTIQVPAPYLLHHWPIKLAVISADAKYIAVAGRRGLAHYSTVSGRWRTFNDPQAEHEFSVRGGMCWFQHFLIACVEADGRHQIRIYSREKALDYSHIQFSLGLSSAAIVVTLSGTDSLLVYTYDNTLLHYIVVPTSASIKLVQVGQIGFHGIIRAPPRVRAISWLLPEDQMEHGDPSQDVATASMLFLVDGKLVLLQPSTNEHGELKYDMRVIAQNVEYYILLRDQPNTLPASKGEEAASGLPLDNHLGHSLRDSLWYFDGTSFHVWSDIQDVLACAPADIGRDLPPTVHIPVDFYPISAMVSKGIINGLDPDLVRRRDINFSFFRQTTRTQLFLPQLLRYHLAEYNSPAALHLSQSYQHLPYFSHALEILLHNILDAEVDHPPFPPETALLPTAIAFLSSFPSFLDIVVNCTRKTELRSWRTLFSHLPPVLELFELSLEQGKLKTAAGYLLVLHTFDDSEQKAFEVREFARLLRRAAREQEWELCRELARFLVGIDGSGGTLRAALGEARLGEVDDSGSLDGRLVNGGSVSMGEGPVTAYSNGAPVLRPAMDYFSLRRPSGGENGKGDQSPGS</sequence>
<dbReference type="EMBL" id="JAUTXU010000097">
    <property type="protein sequence ID" value="KAK3708893.1"/>
    <property type="molecule type" value="Genomic_DNA"/>
</dbReference>
<name>A0ACC3N3X6_9PEZI</name>
<organism evidence="1 2">
    <name type="scientific">Vermiconidia calcicola</name>
    <dbReference type="NCBI Taxonomy" id="1690605"/>
    <lineage>
        <taxon>Eukaryota</taxon>
        <taxon>Fungi</taxon>
        <taxon>Dikarya</taxon>
        <taxon>Ascomycota</taxon>
        <taxon>Pezizomycotina</taxon>
        <taxon>Dothideomycetes</taxon>
        <taxon>Dothideomycetidae</taxon>
        <taxon>Mycosphaerellales</taxon>
        <taxon>Extremaceae</taxon>
        <taxon>Vermiconidia</taxon>
    </lineage>
</organism>
<evidence type="ECO:0000313" key="1">
    <source>
        <dbReference type="EMBL" id="KAK3708893.1"/>
    </source>
</evidence>
<gene>
    <name evidence="1" type="primary">RIC1_2</name>
    <name evidence="1" type="ORF">LTR37_011223</name>
</gene>
<keyword evidence="2" id="KW-1185">Reference proteome</keyword>